<dbReference type="STRING" id="503106.A0A218ZEG2"/>
<evidence type="ECO:0000256" key="11">
    <source>
        <dbReference type="RuleBase" id="RU361277"/>
    </source>
</evidence>
<proteinExistence type="inferred from homology"/>
<feature type="compositionally biased region" description="Polar residues" evidence="12">
    <location>
        <begin position="418"/>
        <end position="437"/>
    </location>
</feature>
<accession>A0A218ZEG2</accession>
<dbReference type="Proteomes" id="UP000242519">
    <property type="component" value="Unassembled WGS sequence"/>
</dbReference>
<dbReference type="SUPFAM" id="SSF51735">
    <property type="entry name" value="NAD(P)-binding Rossmann-fold domains"/>
    <property type="match status" value="1"/>
</dbReference>
<evidence type="ECO:0000256" key="4">
    <source>
        <dbReference type="ARBA" id="ARBA00022833"/>
    </source>
</evidence>
<dbReference type="SUPFAM" id="SSF50129">
    <property type="entry name" value="GroES-like"/>
    <property type="match status" value="1"/>
</dbReference>
<reference evidence="15 16" key="1">
    <citation type="submission" date="2017-04" db="EMBL/GenBank/DDBJ databases">
        <title>Draft genome sequence of Marssonina coronaria NL1: causal agent of apple blotch.</title>
        <authorList>
            <person name="Cheng Q."/>
        </authorList>
    </citation>
    <scope>NUCLEOTIDE SEQUENCE [LARGE SCALE GENOMIC DNA]</scope>
    <source>
        <strain evidence="15 16">NL1</strain>
    </source>
</reference>
<keyword evidence="6" id="KW-0520">NAD</keyword>
<dbReference type="PANTHER" id="PTHR43161:SF9">
    <property type="entry name" value="SORBITOL DEHYDROGENASE"/>
    <property type="match status" value="1"/>
</dbReference>
<sequence length="437" mass="46977">MTTPFKNPSCFLYNPGVAKIEEAPYPTLEDDHEVIIRIAYVGVHFWTHGGIVNKVSPNHPLIMGHEASGTIHSIGPRVTTLQVGDRVAIEPGSPCRRCKNCRAGRYNLCPAMRFAADPPSSHGTLTKFFRMAEDFCYKLPEFIGLDEAVLVEPLAVAVHASRLAGIEIGQDVVIFGAGTVGLLCAGVARALGARQVISVDVNRSRLAFAREFASSGAYGPGREDDPETTAAQILALHALGPGADAVLEATGVASCIEAGISVLKPGGAYVQVGLGEPKVEFPITRLSEKEINMRGCFRYSAGDYDLALHLLESRRVSVKELITGVEPFENATVAWEPRTPLSSLRVDEDLSATGSEPVANHRWMTALKSRGLEIKRQLAIIELPSMASWKLLPTFQLGSRLSHFIVRAALASGESPRGWTSPSLDSLSTTGLRRSGG</sequence>
<dbReference type="InterPro" id="IPR013154">
    <property type="entry name" value="ADH-like_N"/>
</dbReference>
<comment type="cofactor">
    <cofactor evidence="1 11">
        <name>Zn(2+)</name>
        <dbReference type="ChEBI" id="CHEBI:29105"/>
    </cofactor>
</comment>
<feature type="domain" description="Alcohol dehydrogenase-like N-terminal" evidence="14">
    <location>
        <begin position="31"/>
        <end position="141"/>
    </location>
</feature>
<dbReference type="InterPro" id="IPR011032">
    <property type="entry name" value="GroES-like_sf"/>
</dbReference>
<dbReference type="OrthoDB" id="3941538at2759"/>
<dbReference type="InterPro" id="IPR013149">
    <property type="entry name" value="ADH-like_C"/>
</dbReference>
<evidence type="ECO:0000256" key="6">
    <source>
        <dbReference type="ARBA" id="ARBA00023027"/>
    </source>
</evidence>
<keyword evidence="16" id="KW-1185">Reference proteome</keyword>
<keyword evidence="4 11" id="KW-0862">Zinc</keyword>
<evidence type="ECO:0000256" key="10">
    <source>
        <dbReference type="ARBA" id="ARBA00030139"/>
    </source>
</evidence>
<feature type="region of interest" description="Disordered" evidence="12">
    <location>
        <begin position="414"/>
        <end position="437"/>
    </location>
</feature>
<evidence type="ECO:0000256" key="7">
    <source>
        <dbReference type="ARBA" id="ARBA00024843"/>
    </source>
</evidence>
<keyword evidence="5" id="KW-0560">Oxidoreductase</keyword>
<dbReference type="FunFam" id="3.40.50.720:FF:000068">
    <property type="entry name" value="Sorbitol dehydrogenase"/>
    <property type="match status" value="1"/>
</dbReference>
<dbReference type="Pfam" id="PF00107">
    <property type="entry name" value="ADH_zinc_N"/>
    <property type="match status" value="1"/>
</dbReference>
<dbReference type="InterPro" id="IPR036291">
    <property type="entry name" value="NAD(P)-bd_dom_sf"/>
</dbReference>
<comment type="pathway">
    <text evidence="8">Carbohydrate degradation; L-arabinose degradation via L-arabinitol; D-xylulose 5-phosphate from L-arabinose (fungal route): step 4/5.</text>
</comment>
<dbReference type="GO" id="GO:0006062">
    <property type="term" value="P:sorbitol catabolic process"/>
    <property type="evidence" value="ECO:0007669"/>
    <property type="project" value="TreeGrafter"/>
</dbReference>
<organism evidence="15 16">
    <name type="scientific">Diplocarpon coronariae</name>
    <dbReference type="NCBI Taxonomy" id="2795749"/>
    <lineage>
        <taxon>Eukaryota</taxon>
        <taxon>Fungi</taxon>
        <taxon>Dikarya</taxon>
        <taxon>Ascomycota</taxon>
        <taxon>Pezizomycotina</taxon>
        <taxon>Leotiomycetes</taxon>
        <taxon>Helotiales</taxon>
        <taxon>Drepanopezizaceae</taxon>
        <taxon>Diplocarpon</taxon>
    </lineage>
</organism>
<evidence type="ECO:0000256" key="5">
    <source>
        <dbReference type="ARBA" id="ARBA00023002"/>
    </source>
</evidence>
<evidence type="ECO:0000259" key="13">
    <source>
        <dbReference type="Pfam" id="PF00107"/>
    </source>
</evidence>
<dbReference type="EMBL" id="MZNU01000046">
    <property type="protein sequence ID" value="OWP06417.1"/>
    <property type="molecule type" value="Genomic_DNA"/>
</dbReference>
<evidence type="ECO:0000256" key="12">
    <source>
        <dbReference type="SAM" id="MobiDB-lite"/>
    </source>
</evidence>
<gene>
    <name evidence="15" type="ORF">B2J93_9190</name>
</gene>
<evidence type="ECO:0000256" key="1">
    <source>
        <dbReference type="ARBA" id="ARBA00001947"/>
    </source>
</evidence>
<dbReference type="GO" id="GO:0003939">
    <property type="term" value="F:L-iditol 2-dehydrogenase (NAD+) activity"/>
    <property type="evidence" value="ECO:0007669"/>
    <property type="project" value="TreeGrafter"/>
</dbReference>
<evidence type="ECO:0000313" key="15">
    <source>
        <dbReference type="EMBL" id="OWP06417.1"/>
    </source>
</evidence>
<dbReference type="InterPro" id="IPR002328">
    <property type="entry name" value="ADH_Zn_CS"/>
</dbReference>
<evidence type="ECO:0000256" key="2">
    <source>
        <dbReference type="ARBA" id="ARBA00008072"/>
    </source>
</evidence>
<dbReference type="CDD" id="cd05285">
    <property type="entry name" value="sorbitol_DH"/>
    <property type="match status" value="1"/>
</dbReference>
<protein>
    <recommendedName>
        <fullName evidence="9">D-xylulose reductase</fullName>
        <ecNumber evidence="9">1.1.1.9</ecNumber>
    </recommendedName>
    <alternativeName>
        <fullName evidence="10">Xylitol dehydrogenase A</fullName>
    </alternativeName>
</protein>
<feature type="domain" description="Alcohol dehydrogenase-like C-terminal" evidence="13">
    <location>
        <begin position="180"/>
        <end position="312"/>
    </location>
</feature>
<dbReference type="GO" id="GO:0008270">
    <property type="term" value="F:zinc ion binding"/>
    <property type="evidence" value="ECO:0007669"/>
    <property type="project" value="InterPro"/>
</dbReference>
<comment type="function">
    <text evidence="7">Xylitol dehydrogenase which catalyzes the conversion of xylitol to D-xylulose. Xylose is a major component of hemicelluloses such as xylan. Most fungi utilize D-xylose via three enzymatic reactions, xylose reductase (XR), xylitol dehydrogenase (XDH), and xylulokinase, to form xylulose 5-phosphate, which enters pentose phosphate pathway.</text>
</comment>
<dbReference type="InParanoid" id="A0A218ZEG2"/>
<keyword evidence="3 11" id="KW-0479">Metal-binding</keyword>
<evidence type="ECO:0000259" key="14">
    <source>
        <dbReference type="Pfam" id="PF08240"/>
    </source>
</evidence>
<evidence type="ECO:0000256" key="8">
    <source>
        <dbReference type="ARBA" id="ARBA00025713"/>
    </source>
</evidence>
<dbReference type="Gene3D" id="3.90.180.10">
    <property type="entry name" value="Medium-chain alcohol dehydrogenases, catalytic domain"/>
    <property type="match status" value="1"/>
</dbReference>
<evidence type="ECO:0000256" key="9">
    <source>
        <dbReference type="ARBA" id="ARBA00026119"/>
    </source>
</evidence>
<comment type="caution">
    <text evidence="15">The sequence shown here is derived from an EMBL/GenBank/DDBJ whole genome shotgun (WGS) entry which is preliminary data.</text>
</comment>
<evidence type="ECO:0000256" key="3">
    <source>
        <dbReference type="ARBA" id="ARBA00022723"/>
    </source>
</evidence>
<name>A0A218ZEG2_9HELO</name>
<dbReference type="Pfam" id="PF08240">
    <property type="entry name" value="ADH_N"/>
    <property type="match status" value="1"/>
</dbReference>
<dbReference type="Gene3D" id="3.40.50.720">
    <property type="entry name" value="NAD(P)-binding Rossmann-like Domain"/>
    <property type="match status" value="1"/>
</dbReference>
<comment type="similarity">
    <text evidence="2 11">Belongs to the zinc-containing alcohol dehydrogenase family.</text>
</comment>
<evidence type="ECO:0000313" key="16">
    <source>
        <dbReference type="Proteomes" id="UP000242519"/>
    </source>
</evidence>
<dbReference type="PROSITE" id="PS00059">
    <property type="entry name" value="ADH_ZINC"/>
    <property type="match status" value="1"/>
</dbReference>
<dbReference type="GO" id="GO:0046526">
    <property type="term" value="F:D-xylulose reductase activity"/>
    <property type="evidence" value="ECO:0007669"/>
    <property type="project" value="UniProtKB-EC"/>
</dbReference>
<dbReference type="AlphaFoldDB" id="A0A218ZEG2"/>
<dbReference type="InterPro" id="IPR045306">
    <property type="entry name" value="SDH-like"/>
</dbReference>
<dbReference type="PANTHER" id="PTHR43161">
    <property type="entry name" value="SORBITOL DEHYDROGENASE"/>
    <property type="match status" value="1"/>
</dbReference>
<dbReference type="EC" id="1.1.1.9" evidence="9"/>